<sequence>MQNSFAPMTTTALPNIVRLSQLFAQRGWPQYFTQHGHAARDFEEPVRNQLVRKWGVGGSIAVNSSEWEFMPAIRDLLAAATASSQTSGSRVISKNVYDAFYGVVDGETRTEELEGRLRSEGVGRVVIVGVMTDCCCDSTGRSAFNRGFETWLVSDATGSASKSQHERGLKAWGFGYGDVLTTEEAVGRLCAD</sequence>
<evidence type="ECO:0000256" key="1">
    <source>
        <dbReference type="ARBA" id="ARBA00006336"/>
    </source>
</evidence>
<feature type="domain" description="Isochorismatase-like" evidence="3">
    <location>
        <begin position="1"/>
        <end position="184"/>
    </location>
</feature>
<dbReference type="GO" id="GO:0016787">
    <property type="term" value="F:hydrolase activity"/>
    <property type="evidence" value="ECO:0007669"/>
    <property type="project" value="UniProtKB-KW"/>
</dbReference>
<comment type="similarity">
    <text evidence="1">Belongs to the isochorismatase family.</text>
</comment>
<dbReference type="CDD" id="cd00431">
    <property type="entry name" value="cysteine_hydrolases"/>
    <property type="match status" value="1"/>
</dbReference>
<dbReference type="InterPro" id="IPR000868">
    <property type="entry name" value="Isochorismatase-like_dom"/>
</dbReference>
<evidence type="ECO:0000313" key="5">
    <source>
        <dbReference type="Proteomes" id="UP000800035"/>
    </source>
</evidence>
<dbReference type="InterPro" id="IPR050272">
    <property type="entry name" value="Isochorismatase-like_hydrls"/>
</dbReference>
<gene>
    <name evidence="4" type="ORF">CC80DRAFT_521724</name>
</gene>
<dbReference type="EMBL" id="ML976978">
    <property type="protein sequence ID" value="KAF1962694.1"/>
    <property type="molecule type" value="Genomic_DNA"/>
</dbReference>
<keyword evidence="5" id="KW-1185">Reference proteome</keyword>
<name>A0A6A5UDC6_9PLEO</name>
<protein>
    <submittedName>
        <fullName evidence="4">Isochorismatase hydrolase</fullName>
    </submittedName>
</protein>
<dbReference type="Proteomes" id="UP000800035">
    <property type="component" value="Unassembled WGS sequence"/>
</dbReference>
<proteinExistence type="inferred from homology"/>
<evidence type="ECO:0000259" key="3">
    <source>
        <dbReference type="Pfam" id="PF00857"/>
    </source>
</evidence>
<reference evidence="4" key="1">
    <citation type="journal article" date="2020" name="Stud. Mycol.">
        <title>101 Dothideomycetes genomes: a test case for predicting lifestyles and emergence of pathogens.</title>
        <authorList>
            <person name="Haridas S."/>
            <person name="Albert R."/>
            <person name="Binder M."/>
            <person name="Bloem J."/>
            <person name="Labutti K."/>
            <person name="Salamov A."/>
            <person name="Andreopoulos B."/>
            <person name="Baker S."/>
            <person name="Barry K."/>
            <person name="Bills G."/>
            <person name="Bluhm B."/>
            <person name="Cannon C."/>
            <person name="Castanera R."/>
            <person name="Culley D."/>
            <person name="Daum C."/>
            <person name="Ezra D."/>
            <person name="Gonzalez J."/>
            <person name="Henrissat B."/>
            <person name="Kuo A."/>
            <person name="Liang C."/>
            <person name="Lipzen A."/>
            <person name="Lutzoni F."/>
            <person name="Magnuson J."/>
            <person name="Mondo S."/>
            <person name="Nolan M."/>
            <person name="Ohm R."/>
            <person name="Pangilinan J."/>
            <person name="Park H.-J."/>
            <person name="Ramirez L."/>
            <person name="Alfaro M."/>
            <person name="Sun H."/>
            <person name="Tritt A."/>
            <person name="Yoshinaga Y."/>
            <person name="Zwiers L.-H."/>
            <person name="Turgeon B."/>
            <person name="Goodwin S."/>
            <person name="Spatafora J."/>
            <person name="Crous P."/>
            <person name="Grigoriev I."/>
        </authorList>
    </citation>
    <scope>NUCLEOTIDE SEQUENCE</scope>
    <source>
        <strain evidence="4">CBS 675.92</strain>
    </source>
</reference>
<dbReference type="SUPFAM" id="SSF52499">
    <property type="entry name" value="Isochorismatase-like hydrolases"/>
    <property type="match status" value="1"/>
</dbReference>
<evidence type="ECO:0000313" key="4">
    <source>
        <dbReference type="EMBL" id="KAF1962694.1"/>
    </source>
</evidence>
<dbReference type="Gene3D" id="3.40.50.850">
    <property type="entry name" value="Isochorismatase-like"/>
    <property type="match status" value="1"/>
</dbReference>
<dbReference type="PANTHER" id="PTHR43540:SF6">
    <property type="entry name" value="ISOCHORISMATASE-LIKE DOMAIN-CONTAINING PROTEIN"/>
    <property type="match status" value="1"/>
</dbReference>
<dbReference type="InterPro" id="IPR036380">
    <property type="entry name" value="Isochorismatase-like_sf"/>
</dbReference>
<dbReference type="Pfam" id="PF00857">
    <property type="entry name" value="Isochorismatase"/>
    <property type="match status" value="1"/>
</dbReference>
<dbReference type="OrthoDB" id="167809at2759"/>
<dbReference type="PANTHER" id="PTHR43540">
    <property type="entry name" value="PEROXYUREIDOACRYLATE/UREIDOACRYLATE AMIDOHYDROLASE-RELATED"/>
    <property type="match status" value="1"/>
</dbReference>
<keyword evidence="2 4" id="KW-0378">Hydrolase</keyword>
<accession>A0A6A5UDC6</accession>
<organism evidence="4 5">
    <name type="scientific">Byssothecium circinans</name>
    <dbReference type="NCBI Taxonomy" id="147558"/>
    <lineage>
        <taxon>Eukaryota</taxon>
        <taxon>Fungi</taxon>
        <taxon>Dikarya</taxon>
        <taxon>Ascomycota</taxon>
        <taxon>Pezizomycotina</taxon>
        <taxon>Dothideomycetes</taxon>
        <taxon>Pleosporomycetidae</taxon>
        <taxon>Pleosporales</taxon>
        <taxon>Massarineae</taxon>
        <taxon>Massarinaceae</taxon>
        <taxon>Byssothecium</taxon>
    </lineage>
</organism>
<dbReference type="AlphaFoldDB" id="A0A6A5UDC6"/>
<evidence type="ECO:0000256" key="2">
    <source>
        <dbReference type="ARBA" id="ARBA00022801"/>
    </source>
</evidence>